<feature type="transmembrane region" description="Helical" evidence="2">
    <location>
        <begin position="118"/>
        <end position="146"/>
    </location>
</feature>
<dbReference type="EMBL" id="GIBP01006250">
    <property type="protein sequence ID" value="NDV35219.1"/>
    <property type="molecule type" value="Transcribed_RNA"/>
</dbReference>
<keyword evidence="2" id="KW-1133">Transmembrane helix</keyword>
<evidence type="ECO:0000313" key="3">
    <source>
        <dbReference type="EMBL" id="NDV35219.1"/>
    </source>
</evidence>
<feature type="region of interest" description="Disordered" evidence="1">
    <location>
        <begin position="199"/>
        <end position="223"/>
    </location>
</feature>
<dbReference type="AlphaFoldDB" id="A0A6B2LDT9"/>
<keyword evidence="2" id="KW-0472">Membrane</keyword>
<dbReference type="PANTHER" id="PTHR21329:SF3">
    <property type="entry name" value="PHOSPHATIDYLINOSITOL N-ACETYLGLUCOSAMINYLTRANSFERASE SUBUNIT Q"/>
    <property type="match status" value="1"/>
</dbReference>
<proteinExistence type="predicted"/>
<feature type="transmembrane region" description="Helical" evidence="2">
    <location>
        <begin position="15"/>
        <end position="35"/>
    </location>
</feature>
<feature type="compositionally biased region" description="Basic and acidic residues" evidence="1">
    <location>
        <begin position="199"/>
        <end position="213"/>
    </location>
</feature>
<accession>A0A6B2LDT9</accession>
<organism evidence="3">
    <name type="scientific">Arcella intermedia</name>
    <dbReference type="NCBI Taxonomy" id="1963864"/>
    <lineage>
        <taxon>Eukaryota</taxon>
        <taxon>Amoebozoa</taxon>
        <taxon>Tubulinea</taxon>
        <taxon>Elardia</taxon>
        <taxon>Arcellinida</taxon>
        <taxon>Sphaerothecina</taxon>
        <taxon>Arcellidae</taxon>
        <taxon>Arcella</taxon>
    </lineage>
</organism>
<dbReference type="InterPro" id="IPR007720">
    <property type="entry name" value="PigQ/GPI1"/>
</dbReference>
<dbReference type="Pfam" id="PF05024">
    <property type="entry name" value="Gpi1"/>
    <property type="match status" value="1"/>
</dbReference>
<reference evidence="3" key="1">
    <citation type="journal article" date="2020" name="J. Eukaryot. Microbiol.">
        <title>De novo Sequencing, Assembly and Annotation of the Transcriptome for the Free-Living Testate Amoeba Arcella intermedia.</title>
        <authorList>
            <person name="Ribeiro G.M."/>
            <person name="Porfirio-Sousa A.L."/>
            <person name="Maurer-Alcala X.X."/>
            <person name="Katz L.A."/>
            <person name="Lahr D.J.G."/>
        </authorList>
    </citation>
    <scope>NUCLEOTIDE SEQUENCE</scope>
</reference>
<dbReference type="PANTHER" id="PTHR21329">
    <property type="entry name" value="PHOSPHATIDYLINOSITOL N-ACETYLGLUCOSAMINYLTRANSFERASE SUBUNIT Q-RELATED"/>
    <property type="match status" value="1"/>
</dbReference>
<evidence type="ECO:0000256" key="2">
    <source>
        <dbReference type="SAM" id="Phobius"/>
    </source>
</evidence>
<protein>
    <recommendedName>
        <fullName evidence="4">Phosphatidylinositol N-acetylglucosaminyltransferase subunit Q</fullName>
    </recommendedName>
</protein>
<keyword evidence="2" id="KW-0812">Transmembrane</keyword>
<evidence type="ECO:0000256" key="1">
    <source>
        <dbReference type="SAM" id="MobiDB-lite"/>
    </source>
</evidence>
<dbReference type="GO" id="GO:0016020">
    <property type="term" value="C:membrane"/>
    <property type="evidence" value="ECO:0007669"/>
    <property type="project" value="InterPro"/>
</dbReference>
<feature type="transmembrane region" description="Helical" evidence="2">
    <location>
        <begin position="152"/>
        <end position="177"/>
    </location>
</feature>
<dbReference type="GO" id="GO:0005783">
    <property type="term" value="C:endoplasmic reticulum"/>
    <property type="evidence" value="ECO:0007669"/>
    <property type="project" value="TreeGrafter"/>
</dbReference>
<name>A0A6B2LDT9_9EUKA</name>
<dbReference type="GO" id="GO:0006506">
    <property type="term" value="P:GPI anchor biosynthetic process"/>
    <property type="evidence" value="ECO:0007669"/>
    <property type="project" value="InterPro"/>
</dbReference>
<feature type="transmembrane region" description="Helical" evidence="2">
    <location>
        <begin position="42"/>
        <end position="61"/>
    </location>
</feature>
<sequence length="259" mass="29822">MGWPAGLKLNEELDVFLGNLFLVYIEHWSVIAHYLSKFFPVIIKILSVFGFLGLSSILALTSDLISFLTMHIYWLYTAMSKAFSLQLSALSSLWLLFRGKKRNVLKNRIDSCNYTIDELLLGTLLFCILVFLLPTMGTYYLFFLVARTMILIVHWTIASTLVLCDYFPFFPLILYFGRSSLLSGGVRLELCPSGKMATRKEQSRLKSPQKDSKTEEDEDNQDVETHFTTVSTYLLLKPNPNFSISFFFQELSQKLRKIK</sequence>
<feature type="transmembrane region" description="Helical" evidence="2">
    <location>
        <begin position="73"/>
        <end position="97"/>
    </location>
</feature>
<evidence type="ECO:0008006" key="4">
    <source>
        <dbReference type="Google" id="ProtNLM"/>
    </source>
</evidence>